<comment type="caution">
    <text evidence="3">The sequence shown here is derived from an EMBL/GenBank/DDBJ whole genome shotgun (WGS) entry which is preliminary data.</text>
</comment>
<protein>
    <recommendedName>
        <fullName evidence="2">PGG domain-containing protein</fullName>
    </recommendedName>
</protein>
<keyword evidence="1" id="KW-1133">Transmembrane helix</keyword>
<proteinExistence type="predicted"/>
<reference evidence="3" key="1">
    <citation type="submission" date="2019-12" db="EMBL/GenBank/DDBJ databases">
        <title>Genome sequencing and annotation of Brassica cretica.</title>
        <authorList>
            <person name="Studholme D.J."/>
            <person name="Sarris P.F."/>
        </authorList>
    </citation>
    <scope>NUCLEOTIDE SEQUENCE</scope>
    <source>
        <strain evidence="3">PFS-102/07</strain>
        <tissue evidence="3">Leaf</tissue>
    </source>
</reference>
<evidence type="ECO:0000313" key="3">
    <source>
        <dbReference type="EMBL" id="KAF2560862.1"/>
    </source>
</evidence>
<evidence type="ECO:0000256" key="1">
    <source>
        <dbReference type="SAM" id="Phobius"/>
    </source>
</evidence>
<gene>
    <name evidence="3" type="ORF">F2Q70_00014853</name>
</gene>
<feature type="transmembrane region" description="Helical" evidence="1">
    <location>
        <begin position="29"/>
        <end position="46"/>
    </location>
</feature>
<keyword evidence="1" id="KW-0472">Membrane</keyword>
<keyword evidence="1" id="KW-0812">Transmembrane</keyword>
<evidence type="ECO:0000259" key="2">
    <source>
        <dbReference type="Pfam" id="PF13962"/>
    </source>
</evidence>
<dbReference type="AlphaFoldDB" id="A0A8S9HVH9"/>
<organism evidence="3">
    <name type="scientific">Brassica cretica</name>
    <name type="common">Mustard</name>
    <dbReference type="NCBI Taxonomy" id="69181"/>
    <lineage>
        <taxon>Eukaryota</taxon>
        <taxon>Viridiplantae</taxon>
        <taxon>Streptophyta</taxon>
        <taxon>Embryophyta</taxon>
        <taxon>Tracheophyta</taxon>
        <taxon>Spermatophyta</taxon>
        <taxon>Magnoliopsida</taxon>
        <taxon>eudicotyledons</taxon>
        <taxon>Gunneridae</taxon>
        <taxon>Pentapetalae</taxon>
        <taxon>rosids</taxon>
        <taxon>malvids</taxon>
        <taxon>Brassicales</taxon>
        <taxon>Brassicaceae</taxon>
        <taxon>Brassiceae</taxon>
        <taxon>Brassica</taxon>
    </lineage>
</organism>
<sequence length="165" mass="18732">MEKRNKFLGMSNLSSIRERSLKNSKRNDAILVVAVLIVTATYQVGLSPPDGVWQESSSNPTTAKNVHHAGQMTMSFNMALFFSCLQRICFPIISLCDHTPHNWTPNVEVDLWVSGGFKCRYVSIIRYYIPNSIQPIGRDISDHLHHGLPIDDSNHVVCYFRGIHY</sequence>
<accession>A0A8S9HVH9</accession>
<feature type="domain" description="PGG" evidence="2">
    <location>
        <begin position="24"/>
        <end position="88"/>
    </location>
</feature>
<dbReference type="Pfam" id="PF13962">
    <property type="entry name" value="PGG"/>
    <property type="match status" value="1"/>
</dbReference>
<dbReference type="InterPro" id="IPR026961">
    <property type="entry name" value="PGG_dom"/>
</dbReference>
<dbReference type="EMBL" id="QGKY02001250">
    <property type="protein sequence ID" value="KAF2560862.1"/>
    <property type="molecule type" value="Genomic_DNA"/>
</dbReference>
<name>A0A8S9HVH9_BRACR</name>